<keyword evidence="2" id="KW-0560">Oxidoreductase</keyword>
<accession>W0PEZ8</accession>
<keyword evidence="3" id="KW-0520">NAD</keyword>
<protein>
    <submittedName>
        <fullName evidence="6">Putative oxidoreductase, SDR family</fullName>
    </submittedName>
</protein>
<dbReference type="PANTHER" id="PTHR24321:SF8">
    <property type="entry name" value="ESTRADIOL 17-BETA-DEHYDROGENASE 8-RELATED"/>
    <property type="match status" value="1"/>
</dbReference>
<dbReference type="PRINTS" id="PR00080">
    <property type="entry name" value="SDRFAMILY"/>
</dbReference>
<dbReference type="SUPFAM" id="SSF51735">
    <property type="entry name" value="NAD(P)-binding Rossmann-fold domains"/>
    <property type="match status" value="1"/>
</dbReference>
<dbReference type="PRINTS" id="PR00081">
    <property type="entry name" value="GDHRDH"/>
</dbReference>
<name>W0PEZ8_ADVMD</name>
<dbReference type="AlphaFoldDB" id="W0PEZ8"/>
<dbReference type="eggNOG" id="COG1028">
    <property type="taxonomic scope" value="Bacteria"/>
</dbReference>
<sequence length="271" mass="27662">MSTVIVTGGTFGLGLSITVELARRGHKVVAFGLAQLQVSSTANGFESLLNALQEAGCTADVLEADVSNAADVQRVTDYAVERYGAIHGLVNNAAVGPLGTVLDTDEALFDRIISVNLKGTYLMSRAVVPHMQQAGGGAIVNIGSGAGWGKPNMAAYSASKGGIVALSTAMAYDHFHDHIRVNVAIPGGGGIISGMSVGRFGGDTDAFTRKPAAGTAAGRPLSGQDLANTVAFLLSDEAATISGSVIDVGCFANQGGPVPSRPEKIQRSKHV</sequence>
<dbReference type="Pfam" id="PF00106">
    <property type="entry name" value="adh_short"/>
    <property type="match status" value="1"/>
</dbReference>
<evidence type="ECO:0000259" key="5">
    <source>
        <dbReference type="SMART" id="SM00822"/>
    </source>
</evidence>
<dbReference type="CDD" id="cd05233">
    <property type="entry name" value="SDR_c"/>
    <property type="match status" value="1"/>
</dbReference>
<dbReference type="InterPro" id="IPR002347">
    <property type="entry name" value="SDR_fam"/>
</dbReference>
<dbReference type="GO" id="GO:0016491">
    <property type="term" value="F:oxidoreductase activity"/>
    <property type="evidence" value="ECO:0007669"/>
    <property type="project" value="UniProtKB-KW"/>
</dbReference>
<dbReference type="STRING" id="1247726.MIM_c17690"/>
<dbReference type="OrthoDB" id="517007at2"/>
<dbReference type="RefSeq" id="WP_025372488.1">
    <property type="nucleotide sequence ID" value="NZ_CP003915.1"/>
</dbReference>
<dbReference type="PATRIC" id="fig|1247726.3.peg.1949"/>
<dbReference type="FunFam" id="3.40.50.720:FF:000084">
    <property type="entry name" value="Short-chain dehydrogenase reductase"/>
    <property type="match status" value="1"/>
</dbReference>
<evidence type="ECO:0000313" key="7">
    <source>
        <dbReference type="Proteomes" id="UP000019095"/>
    </source>
</evidence>
<reference evidence="6 7" key="1">
    <citation type="journal article" date="2014" name="Microbiology">
        <title>Unravelling the complete genome sequence of Advenella mimigardefordensis strain DPN7T and novel insights in the catabolism of the xenobiotic polythioester precursor 3,3'-dithiodipropionate.</title>
        <authorList>
            <person name="Wubbeler J.H."/>
            <person name="Hiessl S."/>
            <person name="Schuldes J."/>
            <person name="Thurmer A."/>
            <person name="Daniel R."/>
            <person name="Steinbuchel A."/>
        </authorList>
    </citation>
    <scope>NUCLEOTIDE SEQUENCE [LARGE SCALE GENOMIC DNA]</scope>
    <source>
        <strain evidence="7">DSM 17166 / LMG 22922 / DPN7</strain>
    </source>
</reference>
<dbReference type="HOGENOM" id="CLU_010194_1_0_4"/>
<dbReference type="Gene3D" id="3.40.50.720">
    <property type="entry name" value="NAD(P)-binding Rossmann-like Domain"/>
    <property type="match status" value="1"/>
</dbReference>
<dbReference type="Proteomes" id="UP000019095">
    <property type="component" value="Chromosome"/>
</dbReference>
<dbReference type="KEGG" id="amim:MIM_c17690"/>
<evidence type="ECO:0000256" key="2">
    <source>
        <dbReference type="ARBA" id="ARBA00023002"/>
    </source>
</evidence>
<organism evidence="6 7">
    <name type="scientific">Advenella mimigardefordensis (strain DSM 17166 / LMG 22922 / DPN7)</name>
    <dbReference type="NCBI Taxonomy" id="1247726"/>
    <lineage>
        <taxon>Bacteria</taxon>
        <taxon>Pseudomonadati</taxon>
        <taxon>Pseudomonadota</taxon>
        <taxon>Betaproteobacteria</taxon>
        <taxon>Burkholderiales</taxon>
        <taxon>Alcaligenaceae</taxon>
    </lineage>
</organism>
<gene>
    <name evidence="6" type="ORF">MIM_c17690</name>
</gene>
<feature type="domain" description="Ketoreductase" evidence="5">
    <location>
        <begin position="2"/>
        <end position="194"/>
    </location>
</feature>
<keyword evidence="7" id="KW-1185">Reference proteome</keyword>
<evidence type="ECO:0000256" key="3">
    <source>
        <dbReference type="ARBA" id="ARBA00023027"/>
    </source>
</evidence>
<dbReference type="EMBL" id="CP003915">
    <property type="protein sequence ID" value="AHG63850.1"/>
    <property type="molecule type" value="Genomic_DNA"/>
</dbReference>
<comment type="similarity">
    <text evidence="1 4">Belongs to the short-chain dehydrogenases/reductases (SDR) family.</text>
</comment>
<dbReference type="PANTHER" id="PTHR24321">
    <property type="entry name" value="DEHYDROGENASES, SHORT CHAIN"/>
    <property type="match status" value="1"/>
</dbReference>
<dbReference type="SMART" id="SM00822">
    <property type="entry name" value="PKS_KR"/>
    <property type="match status" value="1"/>
</dbReference>
<evidence type="ECO:0000313" key="6">
    <source>
        <dbReference type="EMBL" id="AHG63850.1"/>
    </source>
</evidence>
<proteinExistence type="inferred from homology"/>
<dbReference type="InterPro" id="IPR057326">
    <property type="entry name" value="KR_dom"/>
</dbReference>
<evidence type="ECO:0000256" key="4">
    <source>
        <dbReference type="RuleBase" id="RU000363"/>
    </source>
</evidence>
<evidence type="ECO:0000256" key="1">
    <source>
        <dbReference type="ARBA" id="ARBA00006484"/>
    </source>
</evidence>
<dbReference type="InterPro" id="IPR036291">
    <property type="entry name" value="NAD(P)-bd_dom_sf"/>
</dbReference>